<comment type="caution">
    <text evidence="11">The sequence shown here is derived from an EMBL/GenBank/DDBJ whole genome shotgun (WGS) entry which is preliminary data.</text>
</comment>
<dbReference type="InterPro" id="IPR011324">
    <property type="entry name" value="Cytotoxic_necrot_fac-like_cat"/>
</dbReference>
<dbReference type="Pfam" id="PF02578">
    <property type="entry name" value="Cu-oxidase_4"/>
    <property type="match status" value="1"/>
</dbReference>
<dbReference type="InterPro" id="IPR003730">
    <property type="entry name" value="Cu_polyphenol_OxRdtase"/>
</dbReference>
<accession>A0A9X3CQP3</accession>
<comment type="catalytic activity">
    <reaction evidence="9">
        <text>S-methyl-5'-thioadenosine + phosphate = 5-(methylsulfanyl)-alpha-D-ribose 1-phosphate + adenine</text>
        <dbReference type="Rhea" id="RHEA:11852"/>
        <dbReference type="ChEBI" id="CHEBI:16708"/>
        <dbReference type="ChEBI" id="CHEBI:17509"/>
        <dbReference type="ChEBI" id="CHEBI:43474"/>
        <dbReference type="ChEBI" id="CHEBI:58533"/>
        <dbReference type="EC" id="2.4.2.28"/>
    </reaction>
    <physiologicalReaction direction="left-to-right" evidence="9">
        <dbReference type="Rhea" id="RHEA:11853"/>
    </physiologicalReaction>
</comment>
<comment type="catalytic activity">
    <reaction evidence="1">
        <text>inosine + phosphate = alpha-D-ribose 1-phosphate + hypoxanthine</text>
        <dbReference type="Rhea" id="RHEA:27646"/>
        <dbReference type="ChEBI" id="CHEBI:17368"/>
        <dbReference type="ChEBI" id="CHEBI:17596"/>
        <dbReference type="ChEBI" id="CHEBI:43474"/>
        <dbReference type="ChEBI" id="CHEBI:57720"/>
        <dbReference type="EC" id="2.4.2.1"/>
    </reaction>
    <physiologicalReaction direction="left-to-right" evidence="1">
        <dbReference type="Rhea" id="RHEA:27647"/>
    </physiologicalReaction>
</comment>
<dbReference type="GO" id="GO:0017061">
    <property type="term" value="F:S-methyl-5-thioadenosine phosphorylase activity"/>
    <property type="evidence" value="ECO:0007669"/>
    <property type="project" value="UniProtKB-EC"/>
</dbReference>
<reference evidence="11" key="1">
    <citation type="submission" date="2022-02" db="EMBL/GenBank/DDBJ databases">
        <title>Vibrio sp. nov, a new bacterium isolated from seawater.</title>
        <authorList>
            <person name="Yuan Y."/>
        </authorList>
    </citation>
    <scope>NUCLEOTIDE SEQUENCE</scope>
    <source>
        <strain evidence="11">ZSDZ65</strain>
    </source>
</reference>
<evidence type="ECO:0000256" key="5">
    <source>
        <dbReference type="ARBA" id="ARBA00022801"/>
    </source>
</evidence>
<comment type="catalytic activity">
    <reaction evidence="7">
        <text>adenosine + H2O + H(+) = inosine + NH4(+)</text>
        <dbReference type="Rhea" id="RHEA:24408"/>
        <dbReference type="ChEBI" id="CHEBI:15377"/>
        <dbReference type="ChEBI" id="CHEBI:15378"/>
        <dbReference type="ChEBI" id="CHEBI:16335"/>
        <dbReference type="ChEBI" id="CHEBI:17596"/>
        <dbReference type="ChEBI" id="CHEBI:28938"/>
        <dbReference type="EC" id="3.5.4.4"/>
    </reaction>
    <physiologicalReaction direction="left-to-right" evidence="7">
        <dbReference type="Rhea" id="RHEA:24409"/>
    </physiologicalReaction>
</comment>
<comment type="catalytic activity">
    <reaction evidence="8">
        <text>adenosine + phosphate = alpha-D-ribose 1-phosphate + adenine</text>
        <dbReference type="Rhea" id="RHEA:27642"/>
        <dbReference type="ChEBI" id="CHEBI:16335"/>
        <dbReference type="ChEBI" id="CHEBI:16708"/>
        <dbReference type="ChEBI" id="CHEBI:43474"/>
        <dbReference type="ChEBI" id="CHEBI:57720"/>
        <dbReference type="EC" id="2.4.2.1"/>
    </reaction>
    <physiologicalReaction direction="left-to-right" evidence="8">
        <dbReference type="Rhea" id="RHEA:27643"/>
    </physiologicalReaction>
</comment>
<organism evidence="11 12">
    <name type="scientific">Vibrio qingdaonensis</name>
    <dbReference type="NCBI Taxonomy" id="2829491"/>
    <lineage>
        <taxon>Bacteria</taxon>
        <taxon>Pseudomonadati</taxon>
        <taxon>Pseudomonadota</taxon>
        <taxon>Gammaproteobacteria</taxon>
        <taxon>Vibrionales</taxon>
        <taxon>Vibrionaceae</taxon>
        <taxon>Vibrio</taxon>
    </lineage>
</organism>
<evidence type="ECO:0000256" key="7">
    <source>
        <dbReference type="ARBA" id="ARBA00047989"/>
    </source>
</evidence>
<dbReference type="Gene3D" id="3.60.140.10">
    <property type="entry name" value="CNF1/YfiH-like putative cysteine hydrolases"/>
    <property type="match status" value="1"/>
</dbReference>
<comment type="similarity">
    <text evidence="2 10">Belongs to the purine nucleoside phosphorylase YfiH/LACC1 family.</text>
</comment>
<evidence type="ECO:0000256" key="2">
    <source>
        <dbReference type="ARBA" id="ARBA00007353"/>
    </source>
</evidence>
<dbReference type="GO" id="GO:0016787">
    <property type="term" value="F:hydrolase activity"/>
    <property type="evidence" value="ECO:0007669"/>
    <property type="project" value="UniProtKB-KW"/>
</dbReference>
<keyword evidence="5" id="KW-0378">Hydrolase</keyword>
<dbReference type="Proteomes" id="UP001155587">
    <property type="component" value="Unassembled WGS sequence"/>
</dbReference>
<evidence type="ECO:0000256" key="10">
    <source>
        <dbReference type="RuleBase" id="RU361274"/>
    </source>
</evidence>
<name>A0A9X3CQP3_9VIBR</name>
<dbReference type="InterPro" id="IPR038371">
    <property type="entry name" value="Cu_polyphenol_OxRdtase_sf"/>
</dbReference>
<keyword evidence="4" id="KW-0479">Metal-binding</keyword>
<protein>
    <recommendedName>
        <fullName evidence="10">Purine nucleoside phosphorylase</fullName>
    </recommendedName>
</protein>
<dbReference type="PANTHER" id="PTHR30616:SF2">
    <property type="entry name" value="PURINE NUCLEOSIDE PHOSPHORYLASE LACC1"/>
    <property type="match status" value="1"/>
</dbReference>
<sequence length="242" mass="26492">MSTLQPTWVTHPSITSVTSTREEGVSKAPFDGLNIGTHVGDCASDVMMNRQKLMERASMPSSPIWLNQTHSTTVAIITSSTNDVIDADATFTRQPNVVLSAMTADCLPILLASKDGDEIAAVHAGWRGLADGIVENAIDCFAGDIQAWIGPAISRDAFEVGDDVKNVFCRLDTRFELAFQAKQEPGKWLADLAFIAQLKLERAGVMDITQSGLCTYADPKRFFSYRRDGQTGRMASFVWINR</sequence>
<keyword evidence="12" id="KW-1185">Reference proteome</keyword>
<dbReference type="NCBIfam" id="TIGR00726">
    <property type="entry name" value="peptidoglycan editing factor PgeF"/>
    <property type="match status" value="1"/>
</dbReference>
<dbReference type="SUPFAM" id="SSF64438">
    <property type="entry name" value="CNF1/YfiH-like putative cysteine hydrolases"/>
    <property type="match status" value="1"/>
</dbReference>
<proteinExistence type="inferred from homology"/>
<evidence type="ECO:0000256" key="3">
    <source>
        <dbReference type="ARBA" id="ARBA00022679"/>
    </source>
</evidence>
<evidence type="ECO:0000313" key="11">
    <source>
        <dbReference type="EMBL" id="MCW8347833.1"/>
    </source>
</evidence>
<dbReference type="GO" id="GO:0005507">
    <property type="term" value="F:copper ion binding"/>
    <property type="evidence" value="ECO:0007669"/>
    <property type="project" value="TreeGrafter"/>
</dbReference>
<evidence type="ECO:0000256" key="1">
    <source>
        <dbReference type="ARBA" id="ARBA00000553"/>
    </source>
</evidence>
<evidence type="ECO:0000313" key="12">
    <source>
        <dbReference type="Proteomes" id="UP001155587"/>
    </source>
</evidence>
<dbReference type="PANTHER" id="PTHR30616">
    <property type="entry name" value="UNCHARACTERIZED PROTEIN YFIH"/>
    <property type="match status" value="1"/>
</dbReference>
<gene>
    <name evidence="11" type="primary">pgeF</name>
    <name evidence="11" type="ORF">MD535_17750</name>
</gene>
<keyword evidence="3" id="KW-0808">Transferase</keyword>
<evidence type="ECO:0000256" key="4">
    <source>
        <dbReference type="ARBA" id="ARBA00022723"/>
    </source>
</evidence>
<dbReference type="CDD" id="cd16833">
    <property type="entry name" value="YfiH"/>
    <property type="match status" value="1"/>
</dbReference>
<dbReference type="AlphaFoldDB" id="A0A9X3CQP3"/>
<keyword evidence="6" id="KW-0862">Zinc</keyword>
<evidence type="ECO:0000256" key="8">
    <source>
        <dbReference type="ARBA" id="ARBA00048968"/>
    </source>
</evidence>
<dbReference type="RefSeq" id="WP_265676375.1">
    <property type="nucleotide sequence ID" value="NZ_JAKRRY010000027.1"/>
</dbReference>
<evidence type="ECO:0000256" key="9">
    <source>
        <dbReference type="ARBA" id="ARBA00049893"/>
    </source>
</evidence>
<evidence type="ECO:0000256" key="6">
    <source>
        <dbReference type="ARBA" id="ARBA00022833"/>
    </source>
</evidence>
<dbReference type="EMBL" id="JAKRRY010000027">
    <property type="protein sequence ID" value="MCW8347833.1"/>
    <property type="molecule type" value="Genomic_DNA"/>
</dbReference>